<evidence type="ECO:0000256" key="4">
    <source>
        <dbReference type="ARBA" id="ARBA00022980"/>
    </source>
</evidence>
<dbReference type="InterPro" id="IPR051510">
    <property type="entry name" value="SKI8"/>
</dbReference>
<accession>A0A0H1BM48</accession>
<comment type="similarity">
    <text evidence="1">Belongs to the bacterial ribosomal protein bL32 family.</text>
</comment>
<dbReference type="InterPro" id="IPR001680">
    <property type="entry name" value="WD40_rpt"/>
</dbReference>
<dbReference type="SMART" id="SM00320">
    <property type="entry name" value="WD40"/>
    <property type="match status" value="7"/>
</dbReference>
<protein>
    <submittedName>
        <fullName evidence="7">Uncharacterized protein</fullName>
    </submittedName>
</protein>
<dbReference type="PROSITE" id="PS50294">
    <property type="entry name" value="WD_REPEATS_REGION"/>
    <property type="match status" value="1"/>
</dbReference>
<feature type="repeat" description="WD" evidence="6">
    <location>
        <begin position="348"/>
        <end position="389"/>
    </location>
</feature>
<proteinExistence type="inferred from homology"/>
<gene>
    <name evidence="7" type="ORF">EMPG_14378</name>
</gene>
<evidence type="ECO:0000313" key="8">
    <source>
        <dbReference type="Proteomes" id="UP000053573"/>
    </source>
</evidence>
<keyword evidence="4" id="KW-0689">Ribosomal protein</keyword>
<dbReference type="STRING" id="2060906.A0A0H1BM48"/>
<dbReference type="InterPro" id="IPR011332">
    <property type="entry name" value="Ribosomal_zn-bd"/>
</dbReference>
<evidence type="ECO:0000313" key="7">
    <source>
        <dbReference type="EMBL" id="KLJ10241.1"/>
    </source>
</evidence>
<evidence type="ECO:0000256" key="6">
    <source>
        <dbReference type="PROSITE-ProRule" id="PRU00221"/>
    </source>
</evidence>
<keyword evidence="5" id="KW-0687">Ribonucleoprotein</keyword>
<dbReference type="PROSITE" id="PS50082">
    <property type="entry name" value="WD_REPEATS_2"/>
    <property type="match status" value="2"/>
</dbReference>
<dbReference type="SUPFAM" id="SSF57829">
    <property type="entry name" value="Zn-binding ribosomal proteins"/>
    <property type="match status" value="1"/>
</dbReference>
<dbReference type="InterPro" id="IPR036322">
    <property type="entry name" value="WD40_repeat_dom_sf"/>
</dbReference>
<comment type="caution">
    <text evidence="7">The sequence shown here is derived from an EMBL/GenBank/DDBJ whole genome shotgun (WGS) entry which is preliminary data.</text>
</comment>
<dbReference type="PANTHER" id="PTHR44090:SF1">
    <property type="entry name" value="SUPERKILLER COMPLEX PROTEIN 8"/>
    <property type="match status" value="1"/>
</dbReference>
<keyword evidence="3" id="KW-0677">Repeat</keyword>
<dbReference type="NCBIfam" id="TIGR01031">
    <property type="entry name" value="rpmF_bact"/>
    <property type="match status" value="1"/>
</dbReference>
<dbReference type="Gene3D" id="2.130.10.10">
    <property type="entry name" value="YVTN repeat-like/Quinoprotein amine dehydrogenase"/>
    <property type="match status" value="1"/>
</dbReference>
<evidence type="ECO:0000256" key="1">
    <source>
        <dbReference type="ARBA" id="ARBA00008560"/>
    </source>
</evidence>
<dbReference type="InterPro" id="IPR002677">
    <property type="entry name" value="Ribosomal_bL32"/>
</dbReference>
<keyword evidence="8" id="KW-1185">Reference proteome</keyword>
<dbReference type="GO" id="GO:0015934">
    <property type="term" value="C:large ribosomal subunit"/>
    <property type="evidence" value="ECO:0007669"/>
    <property type="project" value="InterPro"/>
</dbReference>
<dbReference type="InterPro" id="IPR015943">
    <property type="entry name" value="WD40/YVTN_repeat-like_dom_sf"/>
</dbReference>
<sequence length="431" mass="45650">MSSLSIAFSSASMISRLFPRLSLQFPHTTSQLLRYTHAPNSFLTAAAAAPAAIALGIPAILSDIWDSVLRAVPKKKTSHMKKRHRQMAGKALKDHLDLNTCSSCGQTKRAHLLCPTCVSAHPVEIFSLALTPSQLISCSGASSLKVHSTTEPEFPLVQSLDGAHKIGCHHLAASRDGTRLVSVGFGGEVKVWSSVAGGVWVADEGVGGMTGGKGDTKQKVSEIWAAALSADGEYLAGTTLDGHIKVWHLVGTGKDSKVSQIRDLETKGSFGMCIDLSADGSLTASGHQNGNVYIFLNETGRMIHSLSGLVSPVRAVSFSPGRKLLAAAGDSRVIQLYETSSGEQVATLTGHTSWITSLDWSHTGEFLLSSSLDGKVKVWSIERRACVATHSESDVAIWSAKWLPKVGATAEKFVTANAKGAITFYREATGG</sequence>
<dbReference type="EMBL" id="LDEV01002119">
    <property type="protein sequence ID" value="KLJ10241.1"/>
    <property type="molecule type" value="Genomic_DNA"/>
</dbReference>
<reference evidence="8" key="1">
    <citation type="journal article" date="2015" name="PLoS Genet.">
        <title>The dynamic genome and transcriptome of the human fungal pathogen Blastomyces and close relative Emmonsia.</title>
        <authorList>
            <person name="Munoz J.F."/>
            <person name="Gauthier G.M."/>
            <person name="Desjardins C.A."/>
            <person name="Gallo J.E."/>
            <person name="Holder J."/>
            <person name="Sullivan T.D."/>
            <person name="Marty A.J."/>
            <person name="Carmen J.C."/>
            <person name="Chen Z."/>
            <person name="Ding L."/>
            <person name="Gujja S."/>
            <person name="Magrini V."/>
            <person name="Misas E."/>
            <person name="Mitreva M."/>
            <person name="Priest M."/>
            <person name="Saif S."/>
            <person name="Whiston E.A."/>
            <person name="Young S."/>
            <person name="Zeng Q."/>
            <person name="Goldman W.E."/>
            <person name="Mardis E.R."/>
            <person name="Taylor J.W."/>
            <person name="McEwen J.G."/>
            <person name="Clay O.K."/>
            <person name="Klein B.S."/>
            <person name="Cuomo C.A."/>
        </authorList>
    </citation>
    <scope>NUCLEOTIDE SEQUENCE [LARGE SCALE GENOMIC DNA]</scope>
    <source>
        <strain evidence="8">UAMH 139</strain>
    </source>
</reference>
<evidence type="ECO:0000256" key="3">
    <source>
        <dbReference type="ARBA" id="ARBA00022737"/>
    </source>
</evidence>
<dbReference type="Pfam" id="PF00400">
    <property type="entry name" value="WD40"/>
    <property type="match status" value="3"/>
</dbReference>
<keyword evidence="2 6" id="KW-0853">WD repeat</keyword>
<dbReference type="Pfam" id="PF01783">
    <property type="entry name" value="Ribosomal_L32p"/>
    <property type="match status" value="1"/>
</dbReference>
<dbReference type="OrthoDB" id="10251741at2759"/>
<dbReference type="GO" id="GO:0005634">
    <property type="term" value="C:nucleus"/>
    <property type="evidence" value="ECO:0007669"/>
    <property type="project" value="TreeGrafter"/>
</dbReference>
<dbReference type="CDD" id="cd00200">
    <property type="entry name" value="WD40"/>
    <property type="match status" value="1"/>
</dbReference>
<feature type="repeat" description="WD" evidence="6">
    <location>
        <begin position="306"/>
        <end position="347"/>
    </location>
</feature>
<dbReference type="GO" id="GO:0003735">
    <property type="term" value="F:structural constituent of ribosome"/>
    <property type="evidence" value="ECO:0007669"/>
    <property type="project" value="InterPro"/>
</dbReference>
<organism evidence="7 8">
    <name type="scientific">Blastomyces silverae</name>
    <dbReference type="NCBI Taxonomy" id="2060906"/>
    <lineage>
        <taxon>Eukaryota</taxon>
        <taxon>Fungi</taxon>
        <taxon>Dikarya</taxon>
        <taxon>Ascomycota</taxon>
        <taxon>Pezizomycotina</taxon>
        <taxon>Eurotiomycetes</taxon>
        <taxon>Eurotiomycetidae</taxon>
        <taxon>Onygenales</taxon>
        <taxon>Ajellomycetaceae</taxon>
        <taxon>Blastomyces</taxon>
    </lineage>
</organism>
<dbReference type="PANTHER" id="PTHR44090">
    <property type="entry name" value="WD REPEAT-CONTAINING PROTEIN 61"/>
    <property type="match status" value="1"/>
</dbReference>
<name>A0A0H1BM48_9EURO</name>
<evidence type="ECO:0000256" key="5">
    <source>
        <dbReference type="ARBA" id="ARBA00023274"/>
    </source>
</evidence>
<dbReference type="SUPFAM" id="SSF50978">
    <property type="entry name" value="WD40 repeat-like"/>
    <property type="match status" value="1"/>
</dbReference>
<dbReference type="AlphaFoldDB" id="A0A0H1BM48"/>
<dbReference type="Proteomes" id="UP000053573">
    <property type="component" value="Unassembled WGS sequence"/>
</dbReference>
<evidence type="ECO:0000256" key="2">
    <source>
        <dbReference type="ARBA" id="ARBA00022574"/>
    </source>
</evidence>
<dbReference type="GO" id="GO:0006412">
    <property type="term" value="P:translation"/>
    <property type="evidence" value="ECO:0007669"/>
    <property type="project" value="InterPro"/>
</dbReference>